<dbReference type="InterPro" id="IPR003597">
    <property type="entry name" value="Ig_C1-set"/>
</dbReference>
<feature type="transmembrane region" description="Helical" evidence="3">
    <location>
        <begin position="192"/>
        <end position="213"/>
    </location>
</feature>
<organism evidence="5 6">
    <name type="scientific">Ilyodon furcidens</name>
    <name type="common">goldbreast splitfin</name>
    <dbReference type="NCBI Taxonomy" id="33524"/>
    <lineage>
        <taxon>Eukaryota</taxon>
        <taxon>Metazoa</taxon>
        <taxon>Chordata</taxon>
        <taxon>Craniata</taxon>
        <taxon>Vertebrata</taxon>
        <taxon>Euteleostomi</taxon>
        <taxon>Actinopterygii</taxon>
        <taxon>Neopterygii</taxon>
        <taxon>Teleostei</taxon>
        <taxon>Neoteleostei</taxon>
        <taxon>Acanthomorphata</taxon>
        <taxon>Ovalentaria</taxon>
        <taxon>Atherinomorphae</taxon>
        <taxon>Cyprinodontiformes</taxon>
        <taxon>Goodeidae</taxon>
        <taxon>Ilyodon</taxon>
    </lineage>
</organism>
<keyword evidence="3" id="KW-0812">Transmembrane</keyword>
<dbReference type="InterPro" id="IPR007110">
    <property type="entry name" value="Ig-like_dom"/>
</dbReference>
<evidence type="ECO:0000256" key="3">
    <source>
        <dbReference type="SAM" id="Phobius"/>
    </source>
</evidence>
<dbReference type="Proteomes" id="UP001482620">
    <property type="component" value="Unassembled WGS sequence"/>
</dbReference>
<dbReference type="PANTHER" id="PTHR19944">
    <property type="entry name" value="MHC CLASS II-RELATED"/>
    <property type="match status" value="1"/>
</dbReference>
<keyword evidence="3" id="KW-0472">Membrane</keyword>
<dbReference type="SMART" id="SM00407">
    <property type="entry name" value="IGc1"/>
    <property type="match status" value="1"/>
</dbReference>
<evidence type="ECO:0000313" key="6">
    <source>
        <dbReference type="Proteomes" id="UP001482620"/>
    </source>
</evidence>
<name>A0ABV0SKA2_9TELE</name>
<dbReference type="InterPro" id="IPR036179">
    <property type="entry name" value="Ig-like_dom_sf"/>
</dbReference>
<reference evidence="5 6" key="1">
    <citation type="submission" date="2021-06" db="EMBL/GenBank/DDBJ databases">
        <authorList>
            <person name="Palmer J.M."/>
        </authorList>
    </citation>
    <scope>NUCLEOTIDE SEQUENCE [LARGE SCALE GENOMIC DNA]</scope>
    <source>
        <strain evidence="6">if_2019</strain>
        <tissue evidence="5">Muscle</tissue>
    </source>
</reference>
<protein>
    <recommendedName>
        <fullName evidence="4">Ig-like domain-containing protein</fullName>
    </recommendedName>
</protein>
<accession>A0ABV0SKA2</accession>
<dbReference type="Pfam" id="PF07654">
    <property type="entry name" value="C1-set"/>
    <property type="match status" value="1"/>
</dbReference>
<dbReference type="EMBL" id="JAHRIQ010000277">
    <property type="protein sequence ID" value="MEQ2220392.1"/>
    <property type="molecule type" value="Genomic_DNA"/>
</dbReference>
<keyword evidence="2" id="KW-0393">Immunoglobulin domain</keyword>
<dbReference type="InterPro" id="IPR013783">
    <property type="entry name" value="Ig-like_fold"/>
</dbReference>
<dbReference type="Gene3D" id="2.60.40.10">
    <property type="entry name" value="Immunoglobulins"/>
    <property type="match status" value="1"/>
</dbReference>
<sequence>MSEEEDSGRFLDFLVKETFSVTLEMKLTLEKEPNSPSWPFISVNQYDPAYFGRGTKLTVLETDVKPPTVKVFHPSEQECKDHNGKKKKTLVCVASDFYPDHVSVSWERNNQKITDGVATDTTAKKHGSHYKISSRLTVPIREWLNPENVFKCTVSFFDGTSTSYYNNTISSNTTDTGMTRGNFLKITQNAKLSYGVLIVKSCIYGAFICFLVWKLQVKRGKQNK</sequence>
<evidence type="ECO:0000256" key="1">
    <source>
        <dbReference type="ARBA" id="ARBA00023157"/>
    </source>
</evidence>
<keyword evidence="1" id="KW-1015">Disulfide bond</keyword>
<proteinExistence type="predicted"/>
<evidence type="ECO:0000259" key="4">
    <source>
        <dbReference type="PROSITE" id="PS50835"/>
    </source>
</evidence>
<dbReference type="InterPro" id="IPR050160">
    <property type="entry name" value="MHC/Immunoglobulin"/>
</dbReference>
<dbReference type="PANTHER" id="PTHR19944:SF98">
    <property type="entry name" value="IG-LIKE DOMAIN-CONTAINING PROTEIN"/>
    <property type="match status" value="1"/>
</dbReference>
<comment type="caution">
    <text evidence="5">The sequence shown here is derived from an EMBL/GenBank/DDBJ whole genome shotgun (WGS) entry which is preliminary data.</text>
</comment>
<gene>
    <name evidence="5" type="ORF">ILYODFUR_004894</name>
</gene>
<feature type="domain" description="Ig-like" evidence="4">
    <location>
        <begin position="67"/>
        <end position="170"/>
    </location>
</feature>
<keyword evidence="3" id="KW-1133">Transmembrane helix</keyword>
<dbReference type="PROSITE" id="PS50835">
    <property type="entry name" value="IG_LIKE"/>
    <property type="match status" value="1"/>
</dbReference>
<evidence type="ECO:0000313" key="5">
    <source>
        <dbReference type="EMBL" id="MEQ2220392.1"/>
    </source>
</evidence>
<dbReference type="SUPFAM" id="SSF48726">
    <property type="entry name" value="Immunoglobulin"/>
    <property type="match status" value="1"/>
</dbReference>
<evidence type="ECO:0000256" key="2">
    <source>
        <dbReference type="ARBA" id="ARBA00023319"/>
    </source>
</evidence>
<keyword evidence="6" id="KW-1185">Reference proteome</keyword>